<dbReference type="KEGG" id="tpal:117644555"/>
<dbReference type="InterPro" id="IPR005662">
    <property type="entry name" value="GTPase_Era-like"/>
</dbReference>
<dbReference type="PROSITE" id="PS51713">
    <property type="entry name" value="G_ERA"/>
    <property type="match status" value="1"/>
</dbReference>
<dbReference type="InterPro" id="IPR027417">
    <property type="entry name" value="P-loop_NTPase"/>
</dbReference>
<feature type="coiled-coil region" evidence="7">
    <location>
        <begin position="21"/>
        <end position="48"/>
    </location>
</feature>
<evidence type="ECO:0000256" key="3">
    <source>
        <dbReference type="ARBA" id="ARBA00022741"/>
    </source>
</evidence>
<keyword evidence="7" id="KW-0175">Coiled coil</keyword>
<keyword evidence="3 6" id="KW-0547">Nucleotide-binding</keyword>
<dbReference type="PANTHER" id="PTHR42698:SF1">
    <property type="entry name" value="GTPASE ERA, MITOCHONDRIAL"/>
    <property type="match status" value="1"/>
</dbReference>
<dbReference type="GO" id="GO:0043024">
    <property type="term" value="F:ribosomal small subunit binding"/>
    <property type="evidence" value="ECO:0007669"/>
    <property type="project" value="TreeGrafter"/>
</dbReference>
<name>A0A6P8YJI4_THRPL</name>
<dbReference type="RefSeq" id="XP_034240003.1">
    <property type="nucleotide sequence ID" value="XM_034384112.1"/>
</dbReference>
<comment type="similarity">
    <text evidence="1 6">Belongs to the TRAFAC class TrmE-Era-EngA-EngB-Septin-like GTPase superfamily. Era GTPase family.</text>
</comment>
<dbReference type="SUPFAM" id="SSF54814">
    <property type="entry name" value="Prokaryotic type KH domain (KH-domain type II)"/>
    <property type="match status" value="1"/>
</dbReference>
<dbReference type="NCBIfam" id="TIGR00231">
    <property type="entry name" value="small_GTP"/>
    <property type="match status" value="1"/>
</dbReference>
<evidence type="ECO:0000256" key="2">
    <source>
        <dbReference type="ARBA" id="ARBA00019149"/>
    </source>
</evidence>
<evidence type="ECO:0000313" key="9">
    <source>
        <dbReference type="Proteomes" id="UP000515158"/>
    </source>
</evidence>
<dbReference type="InterPro" id="IPR009019">
    <property type="entry name" value="KH_sf_prok-type"/>
</dbReference>
<dbReference type="CDD" id="cd04163">
    <property type="entry name" value="Era"/>
    <property type="match status" value="1"/>
</dbReference>
<accession>A0A6P8YJI4</accession>
<feature type="region of interest" description="G5" evidence="6">
    <location>
        <begin position="231"/>
        <end position="233"/>
    </location>
</feature>
<feature type="region of interest" description="G3" evidence="6">
    <location>
        <begin position="107"/>
        <end position="110"/>
    </location>
</feature>
<dbReference type="Proteomes" id="UP000515158">
    <property type="component" value="Unplaced"/>
</dbReference>
<evidence type="ECO:0000313" key="10">
    <source>
        <dbReference type="RefSeq" id="XP_034240003.1"/>
    </source>
</evidence>
<dbReference type="GeneID" id="117644555"/>
<dbReference type="FunCoup" id="A0A6P8YJI4">
    <property type="interactions" value="1667"/>
</dbReference>
<keyword evidence="9" id="KW-1185">Reference proteome</keyword>
<dbReference type="SUPFAM" id="SSF52540">
    <property type="entry name" value="P-loop containing nucleoside triphosphate hydrolases"/>
    <property type="match status" value="1"/>
</dbReference>
<dbReference type="InterPro" id="IPR005225">
    <property type="entry name" value="Small_GTP-bd"/>
</dbReference>
<feature type="region of interest" description="G2" evidence="6">
    <location>
        <begin position="86"/>
        <end position="90"/>
    </location>
</feature>
<organism evidence="10">
    <name type="scientific">Thrips palmi</name>
    <name type="common">Melon thrips</name>
    <dbReference type="NCBI Taxonomy" id="161013"/>
    <lineage>
        <taxon>Eukaryota</taxon>
        <taxon>Metazoa</taxon>
        <taxon>Ecdysozoa</taxon>
        <taxon>Arthropoda</taxon>
        <taxon>Hexapoda</taxon>
        <taxon>Insecta</taxon>
        <taxon>Pterygota</taxon>
        <taxon>Neoptera</taxon>
        <taxon>Paraneoptera</taxon>
        <taxon>Thysanoptera</taxon>
        <taxon>Terebrantia</taxon>
        <taxon>Thripoidea</taxon>
        <taxon>Thripidae</taxon>
        <taxon>Thrips</taxon>
    </lineage>
</organism>
<feature type="region of interest" description="G1" evidence="6">
    <location>
        <begin position="60"/>
        <end position="67"/>
    </location>
</feature>
<dbReference type="GO" id="GO:0005525">
    <property type="term" value="F:GTP binding"/>
    <property type="evidence" value="ECO:0007669"/>
    <property type="project" value="UniProtKB-UniRule"/>
</dbReference>
<protein>
    <recommendedName>
        <fullName evidence="2">GTPase Era, mitochondrial</fullName>
    </recommendedName>
    <alternativeName>
        <fullName evidence="5">ERA-like protein 1</fullName>
    </alternativeName>
</protein>
<dbReference type="GO" id="GO:0000028">
    <property type="term" value="P:ribosomal small subunit assembly"/>
    <property type="evidence" value="ECO:0007669"/>
    <property type="project" value="TreeGrafter"/>
</dbReference>
<evidence type="ECO:0000256" key="5">
    <source>
        <dbReference type="ARBA" id="ARBA00030975"/>
    </source>
</evidence>
<keyword evidence="4 6" id="KW-0342">GTP-binding</keyword>
<dbReference type="OrthoDB" id="8954335at2759"/>
<gene>
    <name evidence="10" type="primary">LOC117644555</name>
</gene>
<dbReference type="InterPro" id="IPR030388">
    <property type="entry name" value="G_ERA_dom"/>
</dbReference>
<evidence type="ECO:0000256" key="7">
    <source>
        <dbReference type="SAM" id="Coils"/>
    </source>
</evidence>
<feature type="region of interest" description="G4" evidence="6">
    <location>
        <begin position="175"/>
        <end position="178"/>
    </location>
</feature>
<evidence type="ECO:0000256" key="4">
    <source>
        <dbReference type="ARBA" id="ARBA00023134"/>
    </source>
</evidence>
<evidence type="ECO:0000256" key="1">
    <source>
        <dbReference type="ARBA" id="ARBA00007921"/>
    </source>
</evidence>
<dbReference type="InterPro" id="IPR006073">
    <property type="entry name" value="GTP-bd"/>
</dbReference>
<evidence type="ECO:0000259" key="8">
    <source>
        <dbReference type="PROSITE" id="PS51713"/>
    </source>
</evidence>
<sequence length="355" mass="39973">MWVLCQSVLTQSKFSLRLGSCQTLQLSLRTLAQNLNNIQDEIQTKTSQNPTKVIKVALIGRPNAGKSTLINQIVGRTVSPVSMKTHTTRAKVKAFTNVEDTQIVFFDTPGLVSPDEVKKLKFESEFLRSAEGAIQEADVLGVLHDVSGYKSDMLDPSVIRHLLLYQRKKTFLLLNKVDAIKRKGSLLGLVRSLTKSPKSPIPAKANLTEQQVAALSVNLSSWPHFCEVFMVSALEGNGVGDVKEYLLHEAQPGEWLFTDKKLRNQHRLAVDFVKAACLDYLPDEVPYKLQFKLSYFEDYEDSCAVEVRIVPANKRHARMIMDRVRPIAQYAEANLGSALEKECRLRLDIQQEEIF</sequence>
<dbReference type="GO" id="GO:0005759">
    <property type="term" value="C:mitochondrial matrix"/>
    <property type="evidence" value="ECO:0007669"/>
    <property type="project" value="TreeGrafter"/>
</dbReference>
<dbReference type="GO" id="GO:0019843">
    <property type="term" value="F:rRNA binding"/>
    <property type="evidence" value="ECO:0007669"/>
    <property type="project" value="TreeGrafter"/>
</dbReference>
<evidence type="ECO:0000256" key="6">
    <source>
        <dbReference type="PROSITE-ProRule" id="PRU01050"/>
    </source>
</evidence>
<dbReference type="PANTHER" id="PTHR42698">
    <property type="entry name" value="GTPASE ERA"/>
    <property type="match status" value="1"/>
</dbReference>
<dbReference type="InterPro" id="IPR015946">
    <property type="entry name" value="KH_dom-like_a/b"/>
</dbReference>
<dbReference type="FunFam" id="3.40.50.300:FF:002220">
    <property type="entry name" value="GTPase Era, mitochondrial"/>
    <property type="match status" value="1"/>
</dbReference>
<dbReference type="AlphaFoldDB" id="A0A6P8YJI4"/>
<proteinExistence type="inferred from homology"/>
<dbReference type="Gene3D" id="3.30.300.20">
    <property type="match status" value="1"/>
</dbReference>
<dbReference type="Gene3D" id="3.40.50.300">
    <property type="entry name" value="P-loop containing nucleotide triphosphate hydrolases"/>
    <property type="match status" value="1"/>
</dbReference>
<dbReference type="Pfam" id="PF01926">
    <property type="entry name" value="MMR_HSR1"/>
    <property type="match status" value="1"/>
</dbReference>
<reference evidence="10" key="1">
    <citation type="submission" date="2025-08" db="UniProtKB">
        <authorList>
            <consortium name="RefSeq"/>
        </authorList>
    </citation>
    <scope>IDENTIFICATION</scope>
    <source>
        <tissue evidence="10">Total insect</tissue>
    </source>
</reference>
<dbReference type="InParanoid" id="A0A6P8YJI4"/>
<feature type="domain" description="Era-type G" evidence="8">
    <location>
        <begin position="52"/>
        <end position="253"/>
    </location>
</feature>